<evidence type="ECO:0000313" key="8">
    <source>
        <dbReference type="EMBL" id="KAL1522207.1"/>
    </source>
</evidence>
<keyword evidence="3" id="KW-0408">Iron</keyword>
<dbReference type="InterPro" id="IPR033658">
    <property type="entry name" value="GRX_PICOT-like"/>
</dbReference>
<dbReference type="SUPFAM" id="SSF52833">
    <property type="entry name" value="Thioredoxin-like"/>
    <property type="match status" value="1"/>
</dbReference>
<name>A0AB34JLS2_PRYPA</name>
<keyword evidence="2" id="KW-0479">Metal-binding</keyword>
<dbReference type="PANTHER" id="PTHR10293">
    <property type="entry name" value="GLUTAREDOXIN FAMILY MEMBER"/>
    <property type="match status" value="1"/>
</dbReference>
<evidence type="ECO:0000256" key="3">
    <source>
        <dbReference type="ARBA" id="ARBA00023004"/>
    </source>
</evidence>
<evidence type="ECO:0000256" key="4">
    <source>
        <dbReference type="ARBA" id="ARBA00023014"/>
    </source>
</evidence>
<dbReference type="CDD" id="cd03028">
    <property type="entry name" value="GRX_PICOT_like"/>
    <property type="match status" value="1"/>
</dbReference>
<dbReference type="GO" id="GO:0051537">
    <property type="term" value="F:2 iron, 2 sulfur cluster binding"/>
    <property type="evidence" value="ECO:0007669"/>
    <property type="project" value="UniProtKB-KW"/>
</dbReference>
<gene>
    <name evidence="8" type="ORF">AB1Y20_021845</name>
</gene>
<comment type="caution">
    <text evidence="8">The sequence shown here is derived from an EMBL/GenBank/DDBJ whole genome shotgun (WGS) entry which is preliminary data.</text>
</comment>
<dbReference type="NCBIfam" id="TIGR00365">
    <property type="entry name" value="Grx4 family monothiol glutaredoxin"/>
    <property type="match status" value="1"/>
</dbReference>
<feature type="domain" description="Glutaredoxin" evidence="7">
    <location>
        <begin position="57"/>
        <end position="121"/>
    </location>
</feature>
<reference evidence="8 9" key="1">
    <citation type="journal article" date="2024" name="Science">
        <title>Giant polyketide synthase enzymes in the biosynthesis of giant marine polyether toxins.</title>
        <authorList>
            <person name="Fallon T.R."/>
            <person name="Shende V.V."/>
            <person name="Wierzbicki I.H."/>
            <person name="Pendleton A.L."/>
            <person name="Watervoot N.F."/>
            <person name="Auber R.P."/>
            <person name="Gonzalez D.J."/>
            <person name="Wisecaver J.H."/>
            <person name="Moore B.S."/>
        </authorList>
    </citation>
    <scope>NUCLEOTIDE SEQUENCE [LARGE SCALE GENOMIC DNA]</scope>
    <source>
        <strain evidence="8 9">12B1</strain>
    </source>
</reference>
<evidence type="ECO:0000259" key="7">
    <source>
        <dbReference type="Pfam" id="PF00462"/>
    </source>
</evidence>
<dbReference type="PROSITE" id="PS51354">
    <property type="entry name" value="GLUTAREDOXIN_2"/>
    <property type="match status" value="1"/>
</dbReference>
<dbReference type="Gene3D" id="3.40.30.10">
    <property type="entry name" value="Glutaredoxin"/>
    <property type="match status" value="1"/>
</dbReference>
<protein>
    <recommendedName>
        <fullName evidence="7">Glutaredoxin domain-containing protein</fullName>
    </recommendedName>
</protein>
<dbReference type="AlphaFoldDB" id="A0AB34JLS2"/>
<organism evidence="8 9">
    <name type="scientific">Prymnesium parvum</name>
    <name type="common">Toxic golden alga</name>
    <dbReference type="NCBI Taxonomy" id="97485"/>
    <lineage>
        <taxon>Eukaryota</taxon>
        <taxon>Haptista</taxon>
        <taxon>Haptophyta</taxon>
        <taxon>Prymnesiophyceae</taxon>
        <taxon>Prymnesiales</taxon>
        <taxon>Prymnesiaceae</taxon>
        <taxon>Prymnesium</taxon>
    </lineage>
</organism>
<evidence type="ECO:0000256" key="2">
    <source>
        <dbReference type="ARBA" id="ARBA00022723"/>
    </source>
</evidence>
<feature type="signal peptide" evidence="6">
    <location>
        <begin position="1"/>
        <end position="18"/>
    </location>
</feature>
<proteinExistence type="predicted"/>
<feature type="chain" id="PRO_5044214902" description="Glutaredoxin domain-containing protein" evidence="6">
    <location>
        <begin position="19"/>
        <end position="147"/>
    </location>
</feature>
<dbReference type="EMBL" id="JBGBPQ010000007">
    <property type="protein sequence ID" value="KAL1522207.1"/>
    <property type="molecule type" value="Genomic_DNA"/>
</dbReference>
<evidence type="ECO:0000256" key="6">
    <source>
        <dbReference type="SAM" id="SignalP"/>
    </source>
</evidence>
<keyword evidence="9" id="KW-1185">Reference proteome</keyword>
<dbReference type="InterPro" id="IPR002109">
    <property type="entry name" value="Glutaredoxin"/>
</dbReference>
<keyword evidence="4" id="KW-0411">Iron-sulfur</keyword>
<evidence type="ECO:0000256" key="1">
    <source>
        <dbReference type="ARBA" id="ARBA00022714"/>
    </source>
</evidence>
<dbReference type="Proteomes" id="UP001515480">
    <property type="component" value="Unassembled WGS sequence"/>
</dbReference>
<dbReference type="InterPro" id="IPR036249">
    <property type="entry name" value="Thioredoxin-like_sf"/>
</dbReference>
<evidence type="ECO:0000313" key="9">
    <source>
        <dbReference type="Proteomes" id="UP001515480"/>
    </source>
</evidence>
<accession>A0AB34JLS2</accession>
<keyword evidence="1" id="KW-0001">2Fe-2S</keyword>
<keyword evidence="6" id="KW-0732">Signal</keyword>
<dbReference type="PANTHER" id="PTHR10293:SF16">
    <property type="entry name" value="GLUTAREDOXIN-RELATED PROTEIN 5, MITOCHONDRIAL"/>
    <property type="match status" value="1"/>
</dbReference>
<sequence>MAPFALLFASLPAAMVLRAPPPLPTPLAHASARVLSPRMLEAATEAQIQKLIDSSPVVLFMKGNKLFPQCGFSNTAVQILNSMNVPYEVCDVLENPAIREGIKEYSSWPTIPQCYVNGEFIGGCDLMIEMYQSGELQEMVERAAAEA</sequence>
<dbReference type="FunFam" id="3.40.30.10:FF:000005">
    <property type="entry name" value="Glutaredoxin 5"/>
    <property type="match status" value="1"/>
</dbReference>
<keyword evidence="5" id="KW-0676">Redox-active center</keyword>
<evidence type="ECO:0000256" key="5">
    <source>
        <dbReference type="ARBA" id="ARBA00023284"/>
    </source>
</evidence>
<dbReference type="GO" id="GO:0005739">
    <property type="term" value="C:mitochondrion"/>
    <property type="evidence" value="ECO:0007669"/>
    <property type="project" value="UniProtKB-ARBA"/>
</dbReference>
<dbReference type="InterPro" id="IPR004480">
    <property type="entry name" value="Monothiol_GRX-rel"/>
</dbReference>
<dbReference type="GO" id="GO:0046872">
    <property type="term" value="F:metal ion binding"/>
    <property type="evidence" value="ECO:0007669"/>
    <property type="project" value="UniProtKB-KW"/>
</dbReference>
<dbReference type="Pfam" id="PF00462">
    <property type="entry name" value="Glutaredoxin"/>
    <property type="match status" value="1"/>
</dbReference>